<dbReference type="Pfam" id="PF18895">
    <property type="entry name" value="T4SS_pilin"/>
    <property type="match status" value="1"/>
</dbReference>
<dbReference type="EMBL" id="LCFK01000026">
    <property type="protein sequence ID" value="KKS93151.1"/>
    <property type="molecule type" value="Genomic_DNA"/>
</dbReference>
<feature type="transmembrane region" description="Helical" evidence="1">
    <location>
        <begin position="83"/>
        <end position="107"/>
    </location>
</feature>
<dbReference type="InterPro" id="IPR043993">
    <property type="entry name" value="T4SS_pilin"/>
</dbReference>
<comment type="caution">
    <text evidence="2">The sequence shown here is derived from an EMBL/GenBank/DDBJ whole genome shotgun (WGS) entry which is preliminary data.</text>
</comment>
<proteinExistence type="predicted"/>
<dbReference type="AlphaFoldDB" id="A0A0G1FDF9"/>
<name>A0A0G1FDF9_9BACT</name>
<feature type="transmembrane region" description="Helical" evidence="1">
    <location>
        <begin position="42"/>
        <end position="62"/>
    </location>
</feature>
<gene>
    <name evidence="2" type="ORF">UV68_C0026G0024</name>
</gene>
<evidence type="ECO:0000256" key="1">
    <source>
        <dbReference type="SAM" id="Phobius"/>
    </source>
</evidence>
<dbReference type="Proteomes" id="UP000033980">
    <property type="component" value="Unassembled WGS sequence"/>
</dbReference>
<reference evidence="2 3" key="1">
    <citation type="journal article" date="2015" name="Nature">
        <title>rRNA introns, odd ribosomes, and small enigmatic genomes across a large radiation of phyla.</title>
        <authorList>
            <person name="Brown C.T."/>
            <person name="Hug L.A."/>
            <person name="Thomas B.C."/>
            <person name="Sharon I."/>
            <person name="Castelle C.J."/>
            <person name="Singh A."/>
            <person name="Wilkins M.J."/>
            <person name="Williams K.H."/>
            <person name="Banfield J.F."/>
        </authorList>
    </citation>
    <scope>NUCLEOTIDE SEQUENCE [LARGE SCALE GENOMIC DNA]</scope>
</reference>
<evidence type="ECO:0000313" key="2">
    <source>
        <dbReference type="EMBL" id="KKS93151.1"/>
    </source>
</evidence>
<evidence type="ECO:0008006" key="4">
    <source>
        <dbReference type="Google" id="ProtNLM"/>
    </source>
</evidence>
<keyword evidence="1" id="KW-0812">Transmembrane</keyword>
<evidence type="ECO:0000313" key="3">
    <source>
        <dbReference type="Proteomes" id="UP000033980"/>
    </source>
</evidence>
<keyword evidence="1" id="KW-1133">Transmembrane helix</keyword>
<sequence>MINQFISQVIAASDIEVPIGEEVTKNNFFGYTCIGHLVSNGVAAAFIVSGIAFFVFLVWGGVDWIMSGGDKVKVESAQKRITAALIGLAIVASSWAVYQLVLTFFGINLDALCTESPLGN</sequence>
<protein>
    <recommendedName>
        <fullName evidence="4">Integral membrane protein</fullName>
    </recommendedName>
</protein>
<organism evidence="2 3">
    <name type="scientific">Candidatus Collierbacteria bacterium GW2011_GWC2_43_12</name>
    <dbReference type="NCBI Taxonomy" id="1618390"/>
    <lineage>
        <taxon>Bacteria</taxon>
        <taxon>Candidatus Collieribacteriota</taxon>
    </lineage>
</organism>
<accession>A0A0G1FDF9</accession>
<keyword evidence="1" id="KW-0472">Membrane</keyword>